<keyword evidence="3" id="KW-0479">Metal-binding</keyword>
<dbReference type="OrthoDB" id="205782at2759"/>
<dbReference type="InterPro" id="IPR052398">
    <property type="entry name" value="Ubiquitin_hydrolase_53/54"/>
</dbReference>
<name>A0A5J5ALD5_9ASTE</name>
<evidence type="ECO:0000256" key="1">
    <source>
        <dbReference type="ARBA" id="ARBA00022786"/>
    </source>
</evidence>
<keyword evidence="7" id="KW-1185">Reference proteome</keyword>
<dbReference type="Pfam" id="PF04780">
    <property type="entry name" value="DUF629"/>
    <property type="match status" value="1"/>
</dbReference>
<gene>
    <name evidence="6" type="ORF">F0562_005016</name>
</gene>
<evidence type="ECO:0000256" key="3">
    <source>
        <dbReference type="PROSITE-ProRule" id="PRU00042"/>
    </source>
</evidence>
<evidence type="ECO:0000313" key="6">
    <source>
        <dbReference type="EMBL" id="KAA8530307.1"/>
    </source>
</evidence>
<keyword evidence="3" id="KW-0863">Zinc-finger</keyword>
<dbReference type="PROSITE" id="PS50157">
    <property type="entry name" value="ZINC_FINGER_C2H2_2"/>
    <property type="match status" value="1"/>
</dbReference>
<dbReference type="GO" id="GO:0008270">
    <property type="term" value="F:zinc ion binding"/>
    <property type="evidence" value="ECO:0007669"/>
    <property type="project" value="UniProtKB-KW"/>
</dbReference>
<dbReference type="PROSITE" id="PS00028">
    <property type="entry name" value="ZINC_FINGER_C2H2_1"/>
    <property type="match status" value="1"/>
</dbReference>
<dbReference type="InterPro" id="IPR013087">
    <property type="entry name" value="Znf_C2H2_type"/>
</dbReference>
<evidence type="ECO:0000259" key="5">
    <source>
        <dbReference type="PROSITE" id="PS50157"/>
    </source>
</evidence>
<feature type="region of interest" description="Disordered" evidence="4">
    <location>
        <begin position="1"/>
        <end position="47"/>
    </location>
</feature>
<dbReference type="Gene3D" id="1.25.40.10">
    <property type="entry name" value="Tetratricopeptide repeat domain"/>
    <property type="match status" value="1"/>
</dbReference>
<feature type="region of interest" description="Disordered" evidence="4">
    <location>
        <begin position="410"/>
        <end position="438"/>
    </location>
</feature>
<reference evidence="6 7" key="1">
    <citation type="submission" date="2019-09" db="EMBL/GenBank/DDBJ databases">
        <title>A chromosome-level genome assembly of the Chinese tupelo Nyssa sinensis.</title>
        <authorList>
            <person name="Yang X."/>
            <person name="Kang M."/>
            <person name="Yang Y."/>
            <person name="Xiong H."/>
            <person name="Wang M."/>
            <person name="Zhang Z."/>
            <person name="Wang Z."/>
            <person name="Wu H."/>
            <person name="Ma T."/>
            <person name="Liu J."/>
            <person name="Xi Z."/>
        </authorList>
    </citation>
    <scope>NUCLEOTIDE SEQUENCE [LARGE SCALE GENOMIC DNA]</scope>
    <source>
        <strain evidence="6">J267</strain>
        <tissue evidence="6">Leaf</tissue>
    </source>
</reference>
<keyword evidence="2" id="KW-0378">Hydrolase</keyword>
<accession>A0A5J5ALD5</accession>
<dbReference type="Pfam" id="PF04781">
    <property type="entry name" value="DUF627"/>
    <property type="match status" value="1"/>
</dbReference>
<dbReference type="InterPro" id="IPR006865">
    <property type="entry name" value="DUF629"/>
</dbReference>
<dbReference type="AlphaFoldDB" id="A0A5J5ALD5"/>
<protein>
    <recommendedName>
        <fullName evidence="5">C2H2-type domain-containing protein</fullName>
    </recommendedName>
</protein>
<proteinExistence type="predicted"/>
<evidence type="ECO:0000313" key="7">
    <source>
        <dbReference type="Proteomes" id="UP000325577"/>
    </source>
</evidence>
<sequence>MGRKKQKIHSGSNSPPPAKSDASHAGVSPTTGSADDLRQEQSKNEQIDSISCDPINIECKRALTALRLGNHTEALSIMKDVCLRHKTSAIAHCVQGDVYLILAKRTDDHVAEQEHLKNAAESMKQAVSLSPTSFKFSYFYSCVLYLMGNEMLTEEEYKKGFWNYKGLDPIEESLLKYFEMDFKLEDIESMRKNSKLKRRDGEQNAMEVRSVQTKRPNEINKTKKMLEDRRTEIEIRVAAVKLLQRRSENDEVRVFESSSGDHRLEQRRKHANTQKLASSLTRRCKVLSYWKSMSGEEKRGLLEIKICDLRVYLSSLKEILADQIFSEAIGFTEKNGTWKFWACCSCDEKFIDTESLIRHLKGEHVGNVAQELQSVVPIAINANSLEKFLNVPWKPVDIPATKRFYESQFRSKLDNPSEEDHPQPTEGNPWHIPAASEA</sequence>
<feature type="compositionally biased region" description="Basic and acidic residues" evidence="4">
    <location>
        <begin position="35"/>
        <end position="46"/>
    </location>
</feature>
<dbReference type="PANTHER" id="PTHR22975">
    <property type="entry name" value="UBIQUITIN SPECIFIC PROTEINASE"/>
    <property type="match status" value="1"/>
</dbReference>
<dbReference type="InterPro" id="IPR011990">
    <property type="entry name" value="TPR-like_helical_dom_sf"/>
</dbReference>
<dbReference type="InterPro" id="IPR006866">
    <property type="entry name" value="DUF627_N"/>
</dbReference>
<dbReference type="EMBL" id="CM018043">
    <property type="protein sequence ID" value="KAA8530307.1"/>
    <property type="molecule type" value="Genomic_DNA"/>
</dbReference>
<keyword evidence="3" id="KW-0862">Zinc</keyword>
<feature type="domain" description="C2H2-type" evidence="5">
    <location>
        <begin position="341"/>
        <end position="369"/>
    </location>
</feature>
<evidence type="ECO:0000256" key="4">
    <source>
        <dbReference type="SAM" id="MobiDB-lite"/>
    </source>
</evidence>
<dbReference type="SUPFAM" id="SSF48452">
    <property type="entry name" value="TPR-like"/>
    <property type="match status" value="1"/>
</dbReference>
<dbReference type="Proteomes" id="UP000325577">
    <property type="component" value="Linkage Group LG2"/>
</dbReference>
<feature type="compositionally biased region" description="Basic and acidic residues" evidence="4">
    <location>
        <begin position="410"/>
        <end position="423"/>
    </location>
</feature>
<evidence type="ECO:0000256" key="2">
    <source>
        <dbReference type="ARBA" id="ARBA00022801"/>
    </source>
</evidence>
<dbReference type="PANTHER" id="PTHR22975:SF9">
    <property type="entry name" value="ECHINUS SPLICE FORM 3"/>
    <property type="match status" value="1"/>
</dbReference>
<keyword evidence="1" id="KW-0833">Ubl conjugation pathway</keyword>
<dbReference type="GO" id="GO:0016787">
    <property type="term" value="F:hydrolase activity"/>
    <property type="evidence" value="ECO:0007669"/>
    <property type="project" value="UniProtKB-KW"/>
</dbReference>
<organism evidence="6 7">
    <name type="scientific">Nyssa sinensis</name>
    <dbReference type="NCBI Taxonomy" id="561372"/>
    <lineage>
        <taxon>Eukaryota</taxon>
        <taxon>Viridiplantae</taxon>
        <taxon>Streptophyta</taxon>
        <taxon>Embryophyta</taxon>
        <taxon>Tracheophyta</taxon>
        <taxon>Spermatophyta</taxon>
        <taxon>Magnoliopsida</taxon>
        <taxon>eudicotyledons</taxon>
        <taxon>Gunneridae</taxon>
        <taxon>Pentapetalae</taxon>
        <taxon>asterids</taxon>
        <taxon>Cornales</taxon>
        <taxon>Nyssaceae</taxon>
        <taxon>Nyssa</taxon>
    </lineage>
</organism>